<protein>
    <submittedName>
        <fullName evidence="3">Uncharacterized protein</fullName>
    </submittedName>
</protein>
<dbReference type="EMBL" id="JBFTWV010000080">
    <property type="protein sequence ID" value="KAL2788354.1"/>
    <property type="molecule type" value="Genomic_DNA"/>
</dbReference>
<keyword evidence="2" id="KW-0732">Signal</keyword>
<keyword evidence="4" id="KW-1185">Reference proteome</keyword>
<evidence type="ECO:0000256" key="2">
    <source>
        <dbReference type="SAM" id="SignalP"/>
    </source>
</evidence>
<feature type="chain" id="PRO_5046774358" evidence="2">
    <location>
        <begin position="22"/>
        <end position="900"/>
    </location>
</feature>
<feature type="compositionally biased region" description="Polar residues" evidence="1">
    <location>
        <begin position="125"/>
        <end position="135"/>
    </location>
</feature>
<comment type="caution">
    <text evidence="3">The sequence shown here is derived from an EMBL/GenBank/DDBJ whole genome shotgun (WGS) entry which is preliminary data.</text>
</comment>
<evidence type="ECO:0000313" key="4">
    <source>
        <dbReference type="Proteomes" id="UP001610563"/>
    </source>
</evidence>
<dbReference type="Proteomes" id="UP001610563">
    <property type="component" value="Unassembled WGS sequence"/>
</dbReference>
<accession>A0ABR4FYK9</accession>
<organism evidence="3 4">
    <name type="scientific">Aspergillus keveii</name>
    <dbReference type="NCBI Taxonomy" id="714993"/>
    <lineage>
        <taxon>Eukaryota</taxon>
        <taxon>Fungi</taxon>
        <taxon>Dikarya</taxon>
        <taxon>Ascomycota</taxon>
        <taxon>Pezizomycotina</taxon>
        <taxon>Eurotiomycetes</taxon>
        <taxon>Eurotiomycetidae</taxon>
        <taxon>Eurotiales</taxon>
        <taxon>Aspergillaceae</taxon>
        <taxon>Aspergillus</taxon>
        <taxon>Aspergillus subgen. Nidulantes</taxon>
    </lineage>
</organism>
<evidence type="ECO:0000256" key="1">
    <source>
        <dbReference type="SAM" id="MobiDB-lite"/>
    </source>
</evidence>
<feature type="region of interest" description="Disordered" evidence="1">
    <location>
        <begin position="742"/>
        <end position="770"/>
    </location>
</feature>
<evidence type="ECO:0000313" key="3">
    <source>
        <dbReference type="EMBL" id="KAL2788354.1"/>
    </source>
</evidence>
<reference evidence="3 4" key="1">
    <citation type="submission" date="2024-07" db="EMBL/GenBank/DDBJ databases">
        <title>Section-level genome sequencing and comparative genomics of Aspergillus sections Usti and Cavernicolus.</title>
        <authorList>
            <consortium name="Lawrence Berkeley National Laboratory"/>
            <person name="Nybo J.L."/>
            <person name="Vesth T.C."/>
            <person name="Theobald S."/>
            <person name="Frisvad J.C."/>
            <person name="Larsen T.O."/>
            <person name="Kjaerboelling I."/>
            <person name="Rothschild-Mancinelli K."/>
            <person name="Lyhne E.K."/>
            <person name="Kogle M.E."/>
            <person name="Barry K."/>
            <person name="Clum A."/>
            <person name="Na H."/>
            <person name="Ledsgaard L."/>
            <person name="Lin J."/>
            <person name="Lipzen A."/>
            <person name="Kuo A."/>
            <person name="Riley R."/>
            <person name="Mondo S."/>
            <person name="Labutti K."/>
            <person name="Haridas S."/>
            <person name="Pangalinan J."/>
            <person name="Salamov A.A."/>
            <person name="Simmons B.A."/>
            <person name="Magnuson J.K."/>
            <person name="Chen J."/>
            <person name="Drula E."/>
            <person name="Henrissat B."/>
            <person name="Wiebenga A."/>
            <person name="Lubbers R.J."/>
            <person name="Gomes A.C."/>
            <person name="Makela M.R."/>
            <person name="Stajich J."/>
            <person name="Grigoriev I.V."/>
            <person name="Mortensen U.H."/>
            <person name="De Vries R.P."/>
            <person name="Baker S.E."/>
            <person name="Andersen M.R."/>
        </authorList>
    </citation>
    <scope>NUCLEOTIDE SEQUENCE [LARGE SCALE GENOMIC DNA]</scope>
    <source>
        <strain evidence="3 4">CBS 209.92</strain>
    </source>
</reference>
<feature type="compositionally biased region" description="Low complexity" evidence="1">
    <location>
        <begin position="136"/>
        <end position="191"/>
    </location>
</feature>
<name>A0ABR4FYK9_9EURO</name>
<proteinExistence type="predicted"/>
<sequence length="900" mass="95470">MRLFPLLCAYVLSSVAQYVAAEDSSTLPSIQTSNESLTTSHLSSIREFEVIVVAMASLATSTLDSGVDHKGSTTYDCTTYTTVITHTYTRPRTSTMTATHTELFGSVSTSGGLGSGVISVTDSVPSNTGSVSCSITTGTDTENTSTETGSETNGSSLPESSDFSISESDTSSPNPLASLTPLTPTTTTTTTINLDGHGSQVTTSSIPRFATIDPVSGAVLATTTDELGNIITIPNNSPPTTASPISGFITTTDAETNVITHSNSAGAIDTIISTLNCITRNTENLKKEIKYKDVEAVKDLLPRLISLDDKPTSTTTSAITYSTLPSIPSSSCTSATAYQVTFFCEPSLVTTADAETEITTCSPMTAVTITGCSVTHTTTTITNTATLTDIACAQGSCGGGLCPAGDGGWVTINPIDCEKVPTVTVGGLPSTTRRPDHTVPPKVTRRVYIKHDNENPSNPPPPLPAYGSELTEHLNSLAGRLTTEGKWLSHKNGDTTGKWYTFSNAKTAAGVTGLFGCTSIVIVSKHGVYLSHIYEDPVFVQKTKLGFLRPTTDKVFQEASFNALVNSDPESGELEPLSTLIGTTENPGPLHYTLQPKIFAVTPFKHGGMGPLMYAKRIEWLSDQLHSYIYPAGSEQYDQQPELIPYKIAPQYLAENPESLSGKIIMEATQLDHYEQSGDQLSAIGRCRLWVNGKDTVTWKFSSQGSVNAVGHGLNVLRARDGHYAGICPVSTLSSTQTSTTFTTTTSITPSTSTSSTSDSAATATGAAALPSDPSLIGKPQCYEHSDSSPTIIDASTVQALSDKCFDGTTIPAEKLSLGSPEDPSSISWTVDNYFAEIKFDPRCEGPAQNPQYPMVGYDCQSIIKENFALKSCVTKNGFGGSLRVGCLFYNSYVQKVDDF</sequence>
<feature type="region of interest" description="Disordered" evidence="1">
    <location>
        <begin position="125"/>
        <end position="200"/>
    </location>
</feature>
<feature type="compositionally biased region" description="Low complexity" evidence="1">
    <location>
        <begin position="742"/>
        <end position="769"/>
    </location>
</feature>
<feature type="signal peptide" evidence="2">
    <location>
        <begin position="1"/>
        <end position="21"/>
    </location>
</feature>
<gene>
    <name evidence="3" type="ORF">BJX66DRAFT_340280</name>
</gene>